<dbReference type="CDD" id="cd00593">
    <property type="entry name" value="RIBOc"/>
    <property type="match status" value="1"/>
</dbReference>
<reference evidence="2" key="1">
    <citation type="submission" date="2021-03" db="EMBL/GenBank/DDBJ databases">
        <authorList>
            <person name="Tagirdzhanova G."/>
        </authorList>
    </citation>
    <scope>NUCLEOTIDE SEQUENCE</scope>
</reference>
<feature type="domain" description="RNase III" evidence="1">
    <location>
        <begin position="100"/>
        <end position="247"/>
    </location>
</feature>
<dbReference type="EMBL" id="CAJPDQ010000001">
    <property type="protein sequence ID" value="CAF9903261.1"/>
    <property type="molecule type" value="Genomic_DNA"/>
</dbReference>
<protein>
    <recommendedName>
        <fullName evidence="1">RNase III domain-containing protein</fullName>
    </recommendedName>
</protein>
<organism evidence="2 3">
    <name type="scientific">Gomphillus americanus</name>
    <dbReference type="NCBI Taxonomy" id="1940652"/>
    <lineage>
        <taxon>Eukaryota</taxon>
        <taxon>Fungi</taxon>
        <taxon>Dikarya</taxon>
        <taxon>Ascomycota</taxon>
        <taxon>Pezizomycotina</taxon>
        <taxon>Lecanoromycetes</taxon>
        <taxon>OSLEUM clade</taxon>
        <taxon>Ostropomycetidae</taxon>
        <taxon>Ostropales</taxon>
        <taxon>Graphidaceae</taxon>
        <taxon>Gomphilloideae</taxon>
        <taxon>Gomphillus</taxon>
    </lineage>
</organism>
<dbReference type="PANTHER" id="PTHR28160:SF1">
    <property type="entry name" value="LARGE RIBOSOMAL SUBUNIT PROTEIN ML57"/>
    <property type="match status" value="1"/>
</dbReference>
<dbReference type="Pfam" id="PF14622">
    <property type="entry name" value="Ribonucleas_3_3"/>
    <property type="match status" value="1"/>
</dbReference>
<dbReference type="GO" id="GO:0004525">
    <property type="term" value="F:ribonuclease III activity"/>
    <property type="evidence" value="ECO:0007669"/>
    <property type="project" value="InterPro"/>
</dbReference>
<gene>
    <name evidence="2" type="ORF">GOMPHAMPRED_000159</name>
</gene>
<accession>A0A8H3EHT9</accession>
<dbReference type="GO" id="GO:0005762">
    <property type="term" value="C:mitochondrial large ribosomal subunit"/>
    <property type="evidence" value="ECO:0007669"/>
    <property type="project" value="InterPro"/>
</dbReference>
<dbReference type="InterPro" id="IPR036389">
    <property type="entry name" value="RNase_III_sf"/>
</dbReference>
<dbReference type="InterPro" id="IPR040030">
    <property type="entry name" value="Ribosomal_mL57"/>
</dbReference>
<evidence type="ECO:0000313" key="2">
    <source>
        <dbReference type="EMBL" id="CAF9903261.1"/>
    </source>
</evidence>
<dbReference type="InterPro" id="IPR000999">
    <property type="entry name" value="RNase_III_dom"/>
</dbReference>
<comment type="caution">
    <text evidence="2">The sequence shown here is derived from an EMBL/GenBank/DDBJ whole genome shotgun (WGS) entry which is preliminary data.</text>
</comment>
<dbReference type="OrthoDB" id="2281895at2759"/>
<evidence type="ECO:0000313" key="3">
    <source>
        <dbReference type="Proteomes" id="UP000664169"/>
    </source>
</evidence>
<dbReference type="Proteomes" id="UP000664169">
    <property type="component" value="Unassembled WGS sequence"/>
</dbReference>
<sequence length="258" mass="29133">MPAKLSSAIFKSHLVPTKPQICSRCLFRIRIHSRTLSRTAAVNDSDTPGRWSYTPERLRAPVPMTFHNKDKQWSVNESSKVLDDFYTKLLGEGGDTVLTDEVKWLAVTHKTFEQGKRGYNDRLGFLGKRIFNLQASLALLNRTDGTFTYPPDEHERTPFQHPGIDLLPRLTIASRNFVVNQNRVADFAFRQGMLKVMRWKPRFIRDLRESGVDAVLAGGVYAIIGAIALQRGGELANRFVRERILPDIGLPQQGSDAA</sequence>
<keyword evidence="3" id="KW-1185">Reference proteome</keyword>
<name>A0A8H3EHT9_9LECA</name>
<evidence type="ECO:0000259" key="1">
    <source>
        <dbReference type="Pfam" id="PF14622"/>
    </source>
</evidence>
<dbReference type="GO" id="GO:0003735">
    <property type="term" value="F:structural constituent of ribosome"/>
    <property type="evidence" value="ECO:0007669"/>
    <property type="project" value="InterPro"/>
</dbReference>
<dbReference type="FunFam" id="1.10.1520.10:FF:000018">
    <property type="entry name" value="RNase III domain protein"/>
    <property type="match status" value="1"/>
</dbReference>
<dbReference type="AlphaFoldDB" id="A0A8H3EHT9"/>
<dbReference type="Gene3D" id="1.10.1520.10">
    <property type="entry name" value="Ribonuclease III domain"/>
    <property type="match status" value="1"/>
</dbReference>
<dbReference type="GO" id="GO:0032543">
    <property type="term" value="P:mitochondrial translation"/>
    <property type="evidence" value="ECO:0007669"/>
    <property type="project" value="InterPro"/>
</dbReference>
<proteinExistence type="predicted"/>
<dbReference type="GO" id="GO:0006396">
    <property type="term" value="P:RNA processing"/>
    <property type="evidence" value="ECO:0007669"/>
    <property type="project" value="InterPro"/>
</dbReference>
<dbReference type="PANTHER" id="PTHR28160">
    <property type="entry name" value="54S RIBOSOMAL PROTEIN L15, MITOCHONDRIAL"/>
    <property type="match status" value="1"/>
</dbReference>
<dbReference type="SUPFAM" id="SSF69065">
    <property type="entry name" value="RNase III domain-like"/>
    <property type="match status" value="1"/>
</dbReference>